<dbReference type="PANTHER" id="PTHR36836">
    <property type="entry name" value="COLANIC ACID BIOSYNTHESIS PROTEIN WCAK"/>
    <property type="match status" value="1"/>
</dbReference>
<dbReference type="AlphaFoldDB" id="A0A423JZD0"/>
<evidence type="ECO:0000259" key="1">
    <source>
        <dbReference type="Pfam" id="PF04230"/>
    </source>
</evidence>
<proteinExistence type="predicted"/>
<protein>
    <recommendedName>
        <fullName evidence="1">Polysaccharide pyruvyl transferase domain-containing protein</fullName>
    </recommendedName>
</protein>
<sequence>MNVTILHGYSASNSGDGLLVDLAIALVLRNFGADTSISVVASDPKSFSYLPYLRHDAPVMAAKGLGRVKQALFLNQSYAGLADVLRSSDLIVGVGGGYMRSKSAFEHIKLKLGHAKQLETAILSKVPSVYLPQSIGPFHGDGGKIVEHYAKADAVFVRDNRSSELFGTYENVYRAPDLAVQALAGKILQQPKFTRCASTPAVVCVVLRKPPAWSKEKKAGYVANLKLLLQRLKNKSKVVCAVQSAVRGNDDGAFYRELGITEDLLPLKATLAKYQPDLVISVRLHGAIESLLAGVPAFHISYERKGFGAYQDMGVEDWVINGGDINVDTIINTVYAPNALSRFGQKLTDTCREIEAKTLVMDGIIKGVVR</sequence>
<dbReference type="OrthoDB" id="3733126at2"/>
<dbReference type="Pfam" id="PF04230">
    <property type="entry name" value="PS_pyruv_trans"/>
    <property type="match status" value="1"/>
</dbReference>
<dbReference type="PANTHER" id="PTHR36836:SF1">
    <property type="entry name" value="COLANIC ACID BIOSYNTHESIS PROTEIN WCAK"/>
    <property type="match status" value="1"/>
</dbReference>
<name>A0A423JZD0_9PSED</name>
<dbReference type="EMBL" id="MOBQ01000024">
    <property type="protein sequence ID" value="RON43316.1"/>
    <property type="molecule type" value="Genomic_DNA"/>
</dbReference>
<comment type="caution">
    <text evidence="2">The sequence shown here is derived from an EMBL/GenBank/DDBJ whole genome shotgun (WGS) entry which is preliminary data.</text>
</comment>
<dbReference type="RefSeq" id="WP_123512307.1">
    <property type="nucleotide sequence ID" value="NZ_MOBQ01000024.1"/>
</dbReference>
<reference evidence="2 3" key="1">
    <citation type="submission" date="2016-10" db="EMBL/GenBank/DDBJ databases">
        <title>Comparative genome analysis of multiple Pseudomonas spp. focuses on biocontrol and plant growth promoting traits.</title>
        <authorList>
            <person name="Tao X.-Y."/>
            <person name="Taylor C.G."/>
        </authorList>
    </citation>
    <scope>NUCLEOTIDE SEQUENCE [LARGE SCALE GENOMIC DNA]</scope>
    <source>
        <strain evidence="2 3">37A10</strain>
    </source>
</reference>
<evidence type="ECO:0000313" key="2">
    <source>
        <dbReference type="EMBL" id="RON43316.1"/>
    </source>
</evidence>
<dbReference type="Proteomes" id="UP000285349">
    <property type="component" value="Unassembled WGS sequence"/>
</dbReference>
<gene>
    <name evidence="2" type="ORF">BK666_19685</name>
</gene>
<organism evidence="2 3">
    <name type="scientific">Pseudomonas frederiksbergensis</name>
    <dbReference type="NCBI Taxonomy" id="104087"/>
    <lineage>
        <taxon>Bacteria</taxon>
        <taxon>Pseudomonadati</taxon>
        <taxon>Pseudomonadota</taxon>
        <taxon>Gammaproteobacteria</taxon>
        <taxon>Pseudomonadales</taxon>
        <taxon>Pseudomonadaceae</taxon>
        <taxon>Pseudomonas</taxon>
    </lineage>
</organism>
<dbReference type="InterPro" id="IPR007345">
    <property type="entry name" value="Polysacch_pyruvyl_Trfase"/>
</dbReference>
<evidence type="ECO:0000313" key="3">
    <source>
        <dbReference type="Proteomes" id="UP000285349"/>
    </source>
</evidence>
<accession>A0A423JZD0</accession>
<feature type="domain" description="Polysaccharide pyruvyl transferase" evidence="1">
    <location>
        <begin position="13"/>
        <end position="303"/>
    </location>
</feature>